<name>A0A096AKL9_9MICC</name>
<reference evidence="10 11" key="1">
    <citation type="submission" date="2014-07" db="EMBL/GenBank/DDBJ databases">
        <authorList>
            <person name="McCorrison J."/>
            <person name="Sanka R."/>
            <person name="Torralba M."/>
            <person name="Gillis M."/>
            <person name="Haft D.H."/>
            <person name="Methe B."/>
            <person name="Sutton G."/>
            <person name="Nelson K.E."/>
        </authorList>
    </citation>
    <scope>NUCLEOTIDE SEQUENCE [LARGE SCALE GENOMIC DNA]</scope>
    <source>
        <strain evidence="10 11">DNF00011</strain>
    </source>
</reference>
<dbReference type="GO" id="GO:0005829">
    <property type="term" value="C:cytosol"/>
    <property type="evidence" value="ECO:0007669"/>
    <property type="project" value="TreeGrafter"/>
</dbReference>
<dbReference type="PANTHER" id="PTHR21294:SF8">
    <property type="entry name" value="ELECTRON TRANSFER FLAVOPROTEIN SUBUNIT BETA"/>
    <property type="match status" value="1"/>
</dbReference>
<dbReference type="AlphaFoldDB" id="A0A096AKL9"/>
<dbReference type="GO" id="GO:0009055">
    <property type="term" value="F:electron transfer activity"/>
    <property type="evidence" value="ECO:0007669"/>
    <property type="project" value="InterPro"/>
</dbReference>
<comment type="similarity">
    <text evidence="2">Belongs to the ETF beta-subunit/FixA family.</text>
</comment>
<keyword evidence="5" id="KW-0813">Transport</keyword>
<dbReference type="InterPro" id="IPR014730">
    <property type="entry name" value="ETF_a/b_N"/>
</dbReference>
<dbReference type="CDD" id="cd01714">
    <property type="entry name" value="ETF_beta"/>
    <property type="match status" value="1"/>
</dbReference>
<evidence type="ECO:0000313" key="9">
    <source>
        <dbReference type="EMBL" id="KGF21268.1"/>
    </source>
</evidence>
<dbReference type="RefSeq" id="WP_035754432.1">
    <property type="nucleotide sequence ID" value="NZ_JRNH01000004.1"/>
</dbReference>
<dbReference type="EMBL" id="JRNH01000004">
    <property type="protein sequence ID" value="KGF21268.1"/>
    <property type="molecule type" value="Genomic_DNA"/>
</dbReference>
<accession>A0A096AKL9</accession>
<gene>
    <name evidence="9" type="ORF">HMPREF2128_00655</name>
    <name evidence="10" type="ORF">HMPREF2128_02585</name>
</gene>
<evidence type="ECO:0000256" key="3">
    <source>
        <dbReference type="ARBA" id="ARBA00011355"/>
    </source>
</evidence>
<evidence type="ECO:0000313" key="10">
    <source>
        <dbReference type="EMBL" id="KGF21549.1"/>
    </source>
</evidence>
<dbReference type="SMART" id="SM00893">
    <property type="entry name" value="ETF"/>
    <property type="match status" value="1"/>
</dbReference>
<dbReference type="InterPro" id="IPR014729">
    <property type="entry name" value="Rossmann-like_a/b/a_fold"/>
</dbReference>
<sequence>MSTAETSPQHVMVLVKYVPDAQFERQFDSENRLVREESILSELDENAIEAAVALSEAAGGDKVCPVTVVTMGPDGAKAALKKALQMGATRAVHVLDDELAGSDALSTSRVLEAAIRGENPDVVVFGMESTDAEMGVMPSLVAARLGWPQLTMLDSLELDAGQLRGRRQGIGEVLEVASGWPVVVSVTDQANEPRYPNFKSMLAARKKKTDTVTLADLGLSADWVGSSAASAVVTAAEPVPARKPGRVIVDDGAAGEALAEYLAENNLL</sequence>
<keyword evidence="6" id="KW-0249">Electron transport</keyword>
<organism evidence="10 11">
    <name type="scientific">Pseudoglutamicibacter albus DNF00011</name>
    <dbReference type="NCBI Taxonomy" id="1401063"/>
    <lineage>
        <taxon>Bacteria</taxon>
        <taxon>Bacillati</taxon>
        <taxon>Actinomycetota</taxon>
        <taxon>Actinomycetes</taxon>
        <taxon>Micrococcales</taxon>
        <taxon>Micrococcaceae</taxon>
        <taxon>Pseudoglutamicibacter</taxon>
    </lineage>
</organism>
<dbReference type="Gene3D" id="3.40.50.620">
    <property type="entry name" value="HUPs"/>
    <property type="match status" value="1"/>
</dbReference>
<comment type="caution">
    <text evidence="10">The sequence shown here is derived from an EMBL/GenBank/DDBJ whole genome shotgun (WGS) entry which is preliminary data.</text>
</comment>
<protein>
    <recommendedName>
        <fullName evidence="4">Electron transfer flavoprotein subunit beta</fullName>
    </recommendedName>
</protein>
<evidence type="ECO:0000256" key="1">
    <source>
        <dbReference type="ARBA" id="ARBA00001974"/>
    </source>
</evidence>
<evidence type="ECO:0000256" key="2">
    <source>
        <dbReference type="ARBA" id="ARBA00007557"/>
    </source>
</evidence>
<feature type="domain" description="Electron transfer flavoprotein alpha/beta-subunit N-terminal" evidence="8">
    <location>
        <begin position="30"/>
        <end position="221"/>
    </location>
</feature>
<evidence type="ECO:0000259" key="8">
    <source>
        <dbReference type="SMART" id="SM00893"/>
    </source>
</evidence>
<proteinExistence type="inferred from homology"/>
<dbReference type="InterPro" id="IPR012255">
    <property type="entry name" value="ETF_b"/>
</dbReference>
<dbReference type="PANTHER" id="PTHR21294">
    <property type="entry name" value="ELECTRON TRANSFER FLAVOPROTEIN BETA-SUBUNIT"/>
    <property type="match status" value="1"/>
</dbReference>
<evidence type="ECO:0000256" key="7">
    <source>
        <dbReference type="ARBA" id="ARBA00025649"/>
    </source>
</evidence>
<comment type="function">
    <text evidence="7">The electron transfer flavoprotein serves as a specific electron acceptor for other dehydrogenases. It transfers the electrons to the main respiratory chain via ETF-ubiquinone oxidoreductase (ETF dehydrogenase).</text>
</comment>
<dbReference type="Pfam" id="PF01012">
    <property type="entry name" value="ETF"/>
    <property type="match status" value="1"/>
</dbReference>
<evidence type="ECO:0000256" key="6">
    <source>
        <dbReference type="ARBA" id="ARBA00022982"/>
    </source>
</evidence>
<evidence type="ECO:0000313" key="11">
    <source>
        <dbReference type="Proteomes" id="UP000053528"/>
    </source>
</evidence>
<comment type="cofactor">
    <cofactor evidence="1">
        <name>FAD</name>
        <dbReference type="ChEBI" id="CHEBI:57692"/>
    </cofactor>
</comment>
<evidence type="ECO:0000256" key="5">
    <source>
        <dbReference type="ARBA" id="ARBA00022448"/>
    </source>
</evidence>
<dbReference type="PIRSF" id="PIRSF000090">
    <property type="entry name" value="Beta-ETF"/>
    <property type="match status" value="1"/>
</dbReference>
<dbReference type="Proteomes" id="UP000053528">
    <property type="component" value="Unassembled WGS sequence"/>
</dbReference>
<dbReference type="InterPro" id="IPR033948">
    <property type="entry name" value="ETF_beta_N"/>
</dbReference>
<dbReference type="EMBL" id="JRNH01000004">
    <property type="protein sequence ID" value="KGF21549.1"/>
    <property type="molecule type" value="Genomic_DNA"/>
</dbReference>
<evidence type="ECO:0000256" key="4">
    <source>
        <dbReference type="ARBA" id="ARBA00016797"/>
    </source>
</evidence>
<comment type="subunit">
    <text evidence="3">Heterodimer of an alpha and a beta subunit.</text>
</comment>
<dbReference type="SUPFAM" id="SSF52402">
    <property type="entry name" value="Adenine nucleotide alpha hydrolases-like"/>
    <property type="match status" value="1"/>
</dbReference>